<name>A0A7W6FNZ4_9SPHN</name>
<dbReference type="Proteomes" id="UP000571950">
    <property type="component" value="Unassembled WGS sequence"/>
</dbReference>
<evidence type="ECO:0000313" key="2">
    <source>
        <dbReference type="Proteomes" id="UP000571950"/>
    </source>
</evidence>
<evidence type="ECO:0000313" key="1">
    <source>
        <dbReference type="EMBL" id="MBB3925032.1"/>
    </source>
</evidence>
<gene>
    <name evidence="1" type="ORF">GGR43_000733</name>
</gene>
<accession>A0A7W6FNZ4</accession>
<reference evidence="1 2" key="1">
    <citation type="submission" date="2020-08" db="EMBL/GenBank/DDBJ databases">
        <title>Genomic Encyclopedia of Type Strains, Phase IV (KMG-IV): sequencing the most valuable type-strain genomes for metagenomic binning, comparative biology and taxonomic classification.</title>
        <authorList>
            <person name="Goeker M."/>
        </authorList>
    </citation>
    <scope>NUCLEOTIDE SEQUENCE [LARGE SCALE GENOMIC DNA]</scope>
    <source>
        <strain evidence="1 2">DSM 26189</strain>
    </source>
</reference>
<dbReference type="EMBL" id="JACIDT010000002">
    <property type="protein sequence ID" value="MBB3925032.1"/>
    <property type="molecule type" value="Genomic_DNA"/>
</dbReference>
<protein>
    <submittedName>
        <fullName evidence="1">Uncharacterized protein</fullName>
    </submittedName>
</protein>
<organism evidence="1 2">
    <name type="scientific">Sphingobium jiangsuense</name>
    <dbReference type="NCBI Taxonomy" id="870476"/>
    <lineage>
        <taxon>Bacteria</taxon>
        <taxon>Pseudomonadati</taxon>
        <taxon>Pseudomonadota</taxon>
        <taxon>Alphaproteobacteria</taxon>
        <taxon>Sphingomonadales</taxon>
        <taxon>Sphingomonadaceae</taxon>
        <taxon>Sphingobium</taxon>
    </lineage>
</organism>
<proteinExistence type="predicted"/>
<sequence>MTDEATSETTIEEMIAQQADLARQIAARSIPEVEAAIALFTTDGAQDLLAQTRALHSRLGAGLAKQNLANVLQVFNQVPNNLKIALSALQREAAA</sequence>
<keyword evidence="2" id="KW-1185">Reference proteome</keyword>
<dbReference type="AlphaFoldDB" id="A0A7W6FNZ4"/>
<dbReference type="RefSeq" id="WP_188070593.1">
    <property type="nucleotide sequence ID" value="NZ_BSPS01000022.1"/>
</dbReference>
<comment type="caution">
    <text evidence="1">The sequence shown here is derived from an EMBL/GenBank/DDBJ whole genome shotgun (WGS) entry which is preliminary data.</text>
</comment>